<evidence type="ECO:0000256" key="1">
    <source>
        <dbReference type="SAM" id="MobiDB-lite"/>
    </source>
</evidence>
<sequence length="142" mass="17041">MGLTMSAQQHNRRHDGEHGPRKEHRDPFTPEQRAELRAKKLTLQLDLTDKQQTELQKVFTTQAKERQTAMEQHKANREAGKKLSPDERFAMQNRKLENQISAKRELKKILTEDQFAKFEKMKHKRHEKITKRAKKMKKHHRR</sequence>
<proteinExistence type="predicted"/>
<dbReference type="Gene3D" id="1.20.120.1490">
    <property type="match status" value="1"/>
</dbReference>
<dbReference type="PATRIC" id="fig|1202724.3.peg.3899"/>
<dbReference type="AlphaFoldDB" id="A0A0M8MDF3"/>
<evidence type="ECO:0000313" key="3">
    <source>
        <dbReference type="Proteomes" id="UP000037755"/>
    </source>
</evidence>
<feature type="region of interest" description="Disordered" evidence="1">
    <location>
        <begin position="64"/>
        <end position="86"/>
    </location>
</feature>
<reference evidence="2 3" key="1">
    <citation type="submission" date="2015-08" db="EMBL/GenBank/DDBJ databases">
        <title>Whole genome sequence of Flavobacterium akiainvivens IK-1T, from decaying Wikstroemia oahuensis, an endemic Hawaiian shrub.</title>
        <authorList>
            <person name="Wan X."/>
            <person name="Hou S."/>
            <person name="Saito J."/>
            <person name="Donachie S."/>
        </authorList>
    </citation>
    <scope>NUCLEOTIDE SEQUENCE [LARGE SCALE GENOMIC DNA]</scope>
    <source>
        <strain evidence="2 3">IK-1</strain>
    </source>
</reference>
<gene>
    <name evidence="2" type="ORF">AM493_18780</name>
</gene>
<feature type="region of interest" description="Disordered" evidence="1">
    <location>
        <begin position="1"/>
        <end position="34"/>
    </location>
</feature>
<feature type="compositionally biased region" description="Basic and acidic residues" evidence="1">
    <location>
        <begin position="14"/>
        <end position="34"/>
    </location>
</feature>
<protein>
    <submittedName>
        <fullName evidence="2">Uncharacterized protein</fullName>
    </submittedName>
</protein>
<dbReference type="Proteomes" id="UP000037755">
    <property type="component" value="Unassembled WGS sequence"/>
</dbReference>
<feature type="compositionally biased region" description="Basic residues" evidence="1">
    <location>
        <begin position="120"/>
        <end position="142"/>
    </location>
</feature>
<organism evidence="2 3">
    <name type="scientific">Flavobacterium akiainvivens</name>
    <dbReference type="NCBI Taxonomy" id="1202724"/>
    <lineage>
        <taxon>Bacteria</taxon>
        <taxon>Pseudomonadati</taxon>
        <taxon>Bacteroidota</taxon>
        <taxon>Flavobacteriia</taxon>
        <taxon>Flavobacteriales</taxon>
        <taxon>Flavobacteriaceae</taxon>
        <taxon>Flavobacterium</taxon>
    </lineage>
</organism>
<dbReference type="STRING" id="1202724.AM493_18780"/>
<accession>A0A0M8MDF3</accession>
<comment type="caution">
    <text evidence="2">The sequence shown here is derived from an EMBL/GenBank/DDBJ whole genome shotgun (WGS) entry which is preliminary data.</text>
</comment>
<name>A0A0M8MDF3_9FLAO</name>
<dbReference type="EMBL" id="LIYD01000005">
    <property type="protein sequence ID" value="KOS07875.1"/>
    <property type="molecule type" value="Genomic_DNA"/>
</dbReference>
<feature type="region of interest" description="Disordered" evidence="1">
    <location>
        <begin position="117"/>
        <end position="142"/>
    </location>
</feature>
<keyword evidence="3" id="KW-1185">Reference proteome</keyword>
<evidence type="ECO:0000313" key="2">
    <source>
        <dbReference type="EMBL" id="KOS07875.1"/>
    </source>
</evidence>